<feature type="region of interest" description="Disordered" evidence="1">
    <location>
        <begin position="1"/>
        <end position="49"/>
    </location>
</feature>
<dbReference type="Proteomes" id="UP001340816">
    <property type="component" value="Chromosome"/>
</dbReference>
<evidence type="ECO:0000313" key="3">
    <source>
        <dbReference type="Proteomes" id="UP001340816"/>
    </source>
</evidence>
<organism evidence="2 3">
    <name type="scientific">Streptomyces phaeochromogenes</name>
    <dbReference type="NCBI Taxonomy" id="1923"/>
    <lineage>
        <taxon>Bacteria</taxon>
        <taxon>Bacillati</taxon>
        <taxon>Actinomycetota</taxon>
        <taxon>Actinomycetes</taxon>
        <taxon>Kitasatosporales</taxon>
        <taxon>Streptomycetaceae</taxon>
        <taxon>Streptomyces</taxon>
        <taxon>Streptomyces phaeochromogenes group</taxon>
    </lineage>
</organism>
<proteinExistence type="predicted"/>
<reference evidence="2 3" key="1">
    <citation type="submission" date="2022-10" db="EMBL/GenBank/DDBJ databases">
        <title>The complete genomes of actinobacterial strains from the NBC collection.</title>
        <authorList>
            <person name="Joergensen T.S."/>
            <person name="Alvarez Arevalo M."/>
            <person name="Sterndorff E.B."/>
            <person name="Faurdal D."/>
            <person name="Vuksanovic O."/>
            <person name="Mourched A.-S."/>
            <person name="Charusanti P."/>
            <person name="Shaw S."/>
            <person name="Blin K."/>
            <person name="Weber T."/>
        </authorList>
    </citation>
    <scope>NUCLEOTIDE SEQUENCE [LARGE SCALE GENOMIC DNA]</scope>
    <source>
        <strain evidence="2 3">NBC 01752</strain>
    </source>
</reference>
<feature type="compositionally biased region" description="Basic and acidic residues" evidence="1">
    <location>
        <begin position="8"/>
        <end position="17"/>
    </location>
</feature>
<dbReference type="EMBL" id="CP109135">
    <property type="protein sequence ID" value="WSD14462.1"/>
    <property type="molecule type" value="Genomic_DNA"/>
</dbReference>
<gene>
    <name evidence="2" type="ORF">OHB35_15105</name>
</gene>
<sequence>MPYATAQRRGEQRKSGGAEHSSALGGTRHVEQVGGAPPTGVGDAGNGGE</sequence>
<protein>
    <submittedName>
        <fullName evidence="2">Uncharacterized protein</fullName>
    </submittedName>
</protein>
<accession>A0ABZ1HA63</accession>
<dbReference type="RefSeq" id="WP_326759105.1">
    <property type="nucleotide sequence ID" value="NZ_CP109135.1"/>
</dbReference>
<name>A0ABZ1HA63_STRPH</name>
<keyword evidence="3" id="KW-1185">Reference proteome</keyword>
<evidence type="ECO:0000313" key="2">
    <source>
        <dbReference type="EMBL" id="WSD14462.1"/>
    </source>
</evidence>
<evidence type="ECO:0000256" key="1">
    <source>
        <dbReference type="SAM" id="MobiDB-lite"/>
    </source>
</evidence>